<keyword evidence="1" id="KW-0812">Transmembrane</keyword>
<organism evidence="2 3">
    <name type="scientific">Gymnopus androsaceus JB14</name>
    <dbReference type="NCBI Taxonomy" id="1447944"/>
    <lineage>
        <taxon>Eukaryota</taxon>
        <taxon>Fungi</taxon>
        <taxon>Dikarya</taxon>
        <taxon>Basidiomycota</taxon>
        <taxon>Agaricomycotina</taxon>
        <taxon>Agaricomycetes</taxon>
        <taxon>Agaricomycetidae</taxon>
        <taxon>Agaricales</taxon>
        <taxon>Marasmiineae</taxon>
        <taxon>Omphalotaceae</taxon>
        <taxon>Gymnopus</taxon>
    </lineage>
</organism>
<keyword evidence="3" id="KW-1185">Reference proteome</keyword>
<keyword evidence="1" id="KW-1133">Transmembrane helix</keyword>
<name>A0A6A4GP97_9AGAR</name>
<protein>
    <submittedName>
        <fullName evidence="2">Uncharacterized protein</fullName>
    </submittedName>
</protein>
<dbReference type="AlphaFoldDB" id="A0A6A4GP97"/>
<evidence type="ECO:0000313" key="2">
    <source>
        <dbReference type="EMBL" id="KAE9387153.1"/>
    </source>
</evidence>
<evidence type="ECO:0000256" key="1">
    <source>
        <dbReference type="SAM" id="Phobius"/>
    </source>
</evidence>
<keyword evidence="1" id="KW-0472">Membrane</keyword>
<gene>
    <name evidence="2" type="ORF">BT96DRAFT_492764</name>
</gene>
<feature type="transmembrane region" description="Helical" evidence="1">
    <location>
        <begin position="117"/>
        <end position="138"/>
    </location>
</feature>
<proteinExistence type="predicted"/>
<evidence type="ECO:0000313" key="3">
    <source>
        <dbReference type="Proteomes" id="UP000799118"/>
    </source>
</evidence>
<reference evidence="2" key="1">
    <citation type="journal article" date="2019" name="Environ. Microbiol.">
        <title>Fungal ecological strategies reflected in gene transcription - a case study of two litter decomposers.</title>
        <authorList>
            <person name="Barbi F."/>
            <person name="Kohler A."/>
            <person name="Barry K."/>
            <person name="Baskaran P."/>
            <person name="Daum C."/>
            <person name="Fauchery L."/>
            <person name="Ihrmark K."/>
            <person name="Kuo A."/>
            <person name="LaButti K."/>
            <person name="Lipzen A."/>
            <person name="Morin E."/>
            <person name="Grigoriev I.V."/>
            <person name="Henrissat B."/>
            <person name="Lindahl B."/>
            <person name="Martin F."/>
        </authorList>
    </citation>
    <scope>NUCLEOTIDE SEQUENCE</scope>
    <source>
        <strain evidence="2">JB14</strain>
    </source>
</reference>
<accession>A0A6A4GP97</accession>
<dbReference type="Proteomes" id="UP000799118">
    <property type="component" value="Unassembled WGS sequence"/>
</dbReference>
<feature type="transmembrane region" description="Helical" evidence="1">
    <location>
        <begin position="6"/>
        <end position="26"/>
    </location>
</feature>
<sequence length="172" mass="18895">MQAGYLTGFGYGMQLILYIACVKILIKRAHSRNSSLQRRNSYFLITYITILCILDTMWTGVSAFGLQSTYIDNRNYPSPGDGSPGDRVHSGKYSGGCNFALEVSNNMGAPYSRSSNLVMAFPTIMLLASIVMGVMFGIQTCSPDGLYGKVTDEFGVPYLIHTAPSHYPLTLY</sequence>
<dbReference type="EMBL" id="ML769819">
    <property type="protein sequence ID" value="KAE9387153.1"/>
    <property type="molecule type" value="Genomic_DNA"/>
</dbReference>
<dbReference type="OrthoDB" id="2986738at2759"/>
<feature type="transmembrane region" description="Helical" evidence="1">
    <location>
        <begin position="42"/>
        <end position="66"/>
    </location>
</feature>